<gene>
    <name evidence="2" type="ORF">LWI29_002460</name>
</gene>
<comment type="caution">
    <text evidence="2">The sequence shown here is derived from an EMBL/GenBank/DDBJ whole genome shotgun (WGS) entry which is preliminary data.</text>
</comment>
<accession>A0AA39SIQ1</accession>
<dbReference type="EMBL" id="JAUESC010000004">
    <property type="protein sequence ID" value="KAK0594997.1"/>
    <property type="molecule type" value="Genomic_DNA"/>
</dbReference>
<evidence type="ECO:0000313" key="2">
    <source>
        <dbReference type="EMBL" id="KAK0594997.1"/>
    </source>
</evidence>
<proteinExistence type="predicted"/>
<dbReference type="Proteomes" id="UP001168877">
    <property type="component" value="Unassembled WGS sequence"/>
</dbReference>
<evidence type="ECO:0000313" key="3">
    <source>
        <dbReference type="Proteomes" id="UP001168877"/>
    </source>
</evidence>
<sequence>MGFGWKTYYFGRKTLERGGERKGEERRGEERRGEESGVFLTEQIRVANEEILREIAALEGRTRAVISEVEDGLMQDFAELMTELHVSAYNRQKKAHPVPLAHPCPIGGPIISEEEVHMRIAMERSLKEHADREAVSSKGKGKLPRPS</sequence>
<feature type="region of interest" description="Disordered" evidence="1">
    <location>
        <begin position="126"/>
        <end position="147"/>
    </location>
</feature>
<organism evidence="2 3">
    <name type="scientific">Acer saccharum</name>
    <name type="common">Sugar maple</name>
    <dbReference type="NCBI Taxonomy" id="4024"/>
    <lineage>
        <taxon>Eukaryota</taxon>
        <taxon>Viridiplantae</taxon>
        <taxon>Streptophyta</taxon>
        <taxon>Embryophyta</taxon>
        <taxon>Tracheophyta</taxon>
        <taxon>Spermatophyta</taxon>
        <taxon>Magnoliopsida</taxon>
        <taxon>eudicotyledons</taxon>
        <taxon>Gunneridae</taxon>
        <taxon>Pentapetalae</taxon>
        <taxon>rosids</taxon>
        <taxon>malvids</taxon>
        <taxon>Sapindales</taxon>
        <taxon>Sapindaceae</taxon>
        <taxon>Hippocastanoideae</taxon>
        <taxon>Acereae</taxon>
        <taxon>Acer</taxon>
    </lineage>
</organism>
<feature type="region of interest" description="Disordered" evidence="1">
    <location>
        <begin position="16"/>
        <end position="36"/>
    </location>
</feature>
<feature type="compositionally biased region" description="Basic and acidic residues" evidence="1">
    <location>
        <begin position="126"/>
        <end position="135"/>
    </location>
</feature>
<dbReference type="AlphaFoldDB" id="A0AA39SIQ1"/>
<keyword evidence="3" id="KW-1185">Reference proteome</keyword>
<name>A0AA39SIQ1_ACESA</name>
<reference evidence="2" key="2">
    <citation type="submission" date="2023-06" db="EMBL/GenBank/DDBJ databases">
        <authorList>
            <person name="Swenson N.G."/>
            <person name="Wegrzyn J.L."/>
            <person name="Mcevoy S.L."/>
        </authorList>
    </citation>
    <scope>NUCLEOTIDE SEQUENCE</scope>
    <source>
        <strain evidence="2">NS2018</strain>
        <tissue evidence="2">Leaf</tissue>
    </source>
</reference>
<feature type="compositionally biased region" description="Basic and acidic residues" evidence="1">
    <location>
        <begin position="16"/>
        <end position="35"/>
    </location>
</feature>
<reference evidence="2" key="1">
    <citation type="journal article" date="2022" name="Plant J.">
        <title>Strategies of tolerance reflected in two North American maple genomes.</title>
        <authorList>
            <person name="McEvoy S.L."/>
            <person name="Sezen U.U."/>
            <person name="Trouern-Trend A."/>
            <person name="McMahon S.M."/>
            <person name="Schaberg P.G."/>
            <person name="Yang J."/>
            <person name="Wegrzyn J.L."/>
            <person name="Swenson N.G."/>
        </authorList>
    </citation>
    <scope>NUCLEOTIDE SEQUENCE</scope>
    <source>
        <strain evidence="2">NS2018</strain>
    </source>
</reference>
<protein>
    <submittedName>
        <fullName evidence="2">Uncharacterized protein</fullName>
    </submittedName>
</protein>
<evidence type="ECO:0000256" key="1">
    <source>
        <dbReference type="SAM" id="MobiDB-lite"/>
    </source>
</evidence>